<dbReference type="AlphaFoldDB" id="A0A6J5EI28"/>
<proteinExistence type="predicted"/>
<dbReference type="InterPro" id="IPR004398">
    <property type="entry name" value="RNA_MeTrfase_RsmD"/>
</dbReference>
<gene>
    <name evidence="3" type="ORF">LMG29542_05298</name>
</gene>
<dbReference type="PANTHER" id="PTHR43542">
    <property type="entry name" value="METHYLTRANSFERASE"/>
    <property type="match status" value="1"/>
</dbReference>
<sequence length="262" mass="27510">MGKLRAGCVEAASARLTFYQASPALAARRDVGHPCGNVGAPGGAQCAARIRSATPIDMSRLSSSRARSAPPPGRGYAHTIRIIGGDWKRTPLPVIDLDGLRPTPDRVRGTLFNWLGQRLDGQRCLDLFAGSGALGFEAASRGAARVLMVERNARAAAQLRANQAKLAARAIEVAEADALRLAAGLAPGSFDVVFLDPPFGENLLDRALELAAPLVAAGGLLYVEAGAALDIEPIPALAGWTIVRQGKAGAVHYHLLQRENDE</sequence>
<evidence type="ECO:0000313" key="3">
    <source>
        <dbReference type="EMBL" id="CAB3766148.1"/>
    </source>
</evidence>
<dbReference type="Pfam" id="PF03602">
    <property type="entry name" value="Cons_hypoth95"/>
    <property type="match status" value="1"/>
</dbReference>
<reference evidence="3 4" key="1">
    <citation type="submission" date="2020-04" db="EMBL/GenBank/DDBJ databases">
        <authorList>
            <person name="De Canck E."/>
        </authorList>
    </citation>
    <scope>NUCLEOTIDE SEQUENCE [LARGE SCALE GENOMIC DNA]</scope>
    <source>
        <strain evidence="3 4">LMG 29542</strain>
    </source>
</reference>
<dbReference type="Gene3D" id="3.40.50.150">
    <property type="entry name" value="Vaccinia Virus protein VP39"/>
    <property type="match status" value="1"/>
</dbReference>
<dbReference type="NCBIfam" id="TIGR00095">
    <property type="entry name" value="16S rRNA (guanine(966)-N(2))-methyltransferase RsmD"/>
    <property type="match status" value="1"/>
</dbReference>
<evidence type="ECO:0000313" key="4">
    <source>
        <dbReference type="Proteomes" id="UP000494363"/>
    </source>
</evidence>
<keyword evidence="4" id="KW-1185">Reference proteome</keyword>
<accession>A0A6J5EI28</accession>
<dbReference type="InterPro" id="IPR002052">
    <property type="entry name" value="DNA_methylase_N6_adenine_CS"/>
</dbReference>
<dbReference type="InterPro" id="IPR029063">
    <property type="entry name" value="SAM-dependent_MTases_sf"/>
</dbReference>
<dbReference type="PANTHER" id="PTHR43542:SF1">
    <property type="entry name" value="METHYLTRANSFERASE"/>
    <property type="match status" value="1"/>
</dbReference>
<name>A0A6J5EI28_9BURK</name>
<dbReference type="PROSITE" id="PS00092">
    <property type="entry name" value="N6_MTASE"/>
    <property type="match status" value="1"/>
</dbReference>
<dbReference type="EMBL" id="CADIKH010000029">
    <property type="protein sequence ID" value="CAB3766148.1"/>
    <property type="molecule type" value="Genomic_DNA"/>
</dbReference>
<dbReference type="Proteomes" id="UP000494363">
    <property type="component" value="Unassembled WGS sequence"/>
</dbReference>
<dbReference type="GO" id="GO:0003676">
    <property type="term" value="F:nucleic acid binding"/>
    <property type="evidence" value="ECO:0007669"/>
    <property type="project" value="InterPro"/>
</dbReference>
<dbReference type="SUPFAM" id="SSF53335">
    <property type="entry name" value="S-adenosyl-L-methionine-dependent methyltransferases"/>
    <property type="match status" value="1"/>
</dbReference>
<keyword evidence="1" id="KW-0489">Methyltransferase</keyword>
<dbReference type="CDD" id="cd02440">
    <property type="entry name" value="AdoMet_MTases"/>
    <property type="match status" value="1"/>
</dbReference>
<organism evidence="3 4">
    <name type="scientific">Paraburkholderia humisilvae</name>
    <dbReference type="NCBI Taxonomy" id="627669"/>
    <lineage>
        <taxon>Bacteria</taxon>
        <taxon>Pseudomonadati</taxon>
        <taxon>Pseudomonadota</taxon>
        <taxon>Betaproteobacteria</taxon>
        <taxon>Burkholderiales</taxon>
        <taxon>Burkholderiaceae</taxon>
        <taxon>Paraburkholderia</taxon>
    </lineage>
</organism>
<dbReference type="GO" id="GO:0031167">
    <property type="term" value="P:rRNA methylation"/>
    <property type="evidence" value="ECO:0007669"/>
    <property type="project" value="InterPro"/>
</dbReference>
<dbReference type="GO" id="GO:0008168">
    <property type="term" value="F:methyltransferase activity"/>
    <property type="evidence" value="ECO:0007669"/>
    <property type="project" value="UniProtKB-KW"/>
</dbReference>
<keyword evidence="2" id="KW-0808">Transferase</keyword>
<evidence type="ECO:0000256" key="1">
    <source>
        <dbReference type="ARBA" id="ARBA00022603"/>
    </source>
</evidence>
<protein>
    <submittedName>
        <fullName evidence="3">Uncharacterized protein</fullName>
    </submittedName>
</protein>
<evidence type="ECO:0000256" key="2">
    <source>
        <dbReference type="ARBA" id="ARBA00022679"/>
    </source>
</evidence>